<dbReference type="Gene3D" id="3.40.50.1360">
    <property type="match status" value="1"/>
</dbReference>
<dbReference type="NCBIfam" id="NF001924">
    <property type="entry name" value="PRK00702.1"/>
    <property type="match status" value="1"/>
</dbReference>
<dbReference type="FunFam" id="3.40.50.1360:FF:000001">
    <property type="entry name" value="Ribose-5-phosphate isomerase A"/>
    <property type="match status" value="1"/>
</dbReference>
<feature type="binding site" evidence="3">
    <location>
        <position position="122"/>
    </location>
    <ligand>
        <name>substrate</name>
    </ligand>
</feature>
<dbReference type="UniPathway" id="UPA00115">
    <property type="reaction ID" value="UER00412"/>
</dbReference>
<organism evidence="4 5">
    <name type="scientific">Lederbergia lenta</name>
    <name type="common">Bacillus lentus</name>
    <dbReference type="NCBI Taxonomy" id="1467"/>
    <lineage>
        <taxon>Bacteria</taxon>
        <taxon>Bacillati</taxon>
        <taxon>Bacillota</taxon>
        <taxon>Bacilli</taxon>
        <taxon>Bacillales</taxon>
        <taxon>Bacillaceae</taxon>
        <taxon>Lederbergia</taxon>
    </lineage>
</organism>
<reference evidence="4 5" key="1">
    <citation type="submission" date="2018-06" db="EMBL/GenBank/DDBJ databases">
        <authorList>
            <consortium name="Pathogen Informatics"/>
            <person name="Doyle S."/>
        </authorList>
    </citation>
    <scope>NUCLEOTIDE SEQUENCE [LARGE SCALE GENOMIC DNA]</scope>
    <source>
        <strain evidence="4 5">NCTC4824</strain>
    </source>
</reference>
<sequence length="231" mass="25161">MDINAKKVVGEKAVEFVKDGMIVGLGTGSTVYWTILKLGELVKNGLSIRGVATSLSTEELAIKMGIPLVTLEEVDEIDLTIDGADEVNANLELIKGGGGALLREKIVSANSRKNIIIADHTKYVSVLGDFPLPIEVVPFGWKLVYKQILKLGCRPSLRMDNNLPFLTDNGNYILDCQFKKIKEPKELAIYINMIPGVVDNGLFVGMTDIVLLGFDDGGIETLLKNTLGQEK</sequence>
<dbReference type="EMBL" id="LS483476">
    <property type="protein sequence ID" value="SQI55860.1"/>
    <property type="molecule type" value="Genomic_DNA"/>
</dbReference>
<feature type="active site" description="Proton acceptor" evidence="3">
    <location>
        <position position="104"/>
    </location>
</feature>
<dbReference type="STRING" id="1348624.GCA_001591545_00694"/>
<dbReference type="GO" id="GO:0006014">
    <property type="term" value="P:D-ribose metabolic process"/>
    <property type="evidence" value="ECO:0007669"/>
    <property type="project" value="TreeGrafter"/>
</dbReference>
<name>A0A2X4WE22_LEDLE</name>
<dbReference type="AlphaFoldDB" id="A0A2X4WE22"/>
<dbReference type="PANTHER" id="PTHR11934:SF0">
    <property type="entry name" value="RIBOSE-5-PHOSPHATE ISOMERASE"/>
    <property type="match status" value="1"/>
</dbReference>
<dbReference type="HAMAP" id="MF_00170">
    <property type="entry name" value="Rib_5P_isom_A"/>
    <property type="match status" value="1"/>
</dbReference>
<evidence type="ECO:0000256" key="1">
    <source>
        <dbReference type="ARBA" id="ARBA00001713"/>
    </source>
</evidence>
<keyword evidence="5" id="KW-1185">Reference proteome</keyword>
<dbReference type="InterPro" id="IPR037171">
    <property type="entry name" value="NagB/RpiA_transferase-like"/>
</dbReference>
<comment type="similarity">
    <text evidence="3">Belongs to the ribose 5-phosphate isomerase family.</text>
</comment>
<dbReference type="GO" id="GO:0005829">
    <property type="term" value="C:cytosol"/>
    <property type="evidence" value="ECO:0007669"/>
    <property type="project" value="TreeGrafter"/>
</dbReference>
<accession>A0A2X4WE22</accession>
<dbReference type="InterPro" id="IPR020672">
    <property type="entry name" value="Ribose5P_isomerase_typA_subgr"/>
</dbReference>
<comment type="catalytic activity">
    <reaction evidence="1 3">
        <text>aldehydo-D-ribose 5-phosphate = D-ribulose 5-phosphate</text>
        <dbReference type="Rhea" id="RHEA:14657"/>
        <dbReference type="ChEBI" id="CHEBI:58121"/>
        <dbReference type="ChEBI" id="CHEBI:58273"/>
        <dbReference type="EC" id="5.3.1.6"/>
    </reaction>
</comment>
<evidence type="ECO:0000313" key="4">
    <source>
        <dbReference type="EMBL" id="SQI55860.1"/>
    </source>
</evidence>
<comment type="subunit">
    <text evidence="3">Homodimer.</text>
</comment>
<dbReference type="GO" id="GO:0004751">
    <property type="term" value="F:ribose-5-phosphate isomerase activity"/>
    <property type="evidence" value="ECO:0007669"/>
    <property type="project" value="UniProtKB-UniRule"/>
</dbReference>
<feature type="binding site" evidence="3">
    <location>
        <begin position="27"/>
        <end position="30"/>
    </location>
    <ligand>
        <name>substrate</name>
    </ligand>
</feature>
<keyword evidence="2 3" id="KW-0413">Isomerase</keyword>
<evidence type="ECO:0000256" key="2">
    <source>
        <dbReference type="ARBA" id="ARBA00023235"/>
    </source>
</evidence>
<dbReference type="EC" id="5.3.1.6" evidence="3"/>
<feature type="binding site" evidence="3">
    <location>
        <begin position="95"/>
        <end position="98"/>
    </location>
    <ligand>
        <name>substrate</name>
    </ligand>
</feature>
<dbReference type="PANTHER" id="PTHR11934">
    <property type="entry name" value="RIBOSE-5-PHOSPHATE ISOMERASE"/>
    <property type="match status" value="1"/>
</dbReference>
<dbReference type="Proteomes" id="UP000249134">
    <property type="component" value="Chromosome 1"/>
</dbReference>
<feature type="binding site" evidence="3">
    <location>
        <begin position="82"/>
        <end position="85"/>
    </location>
    <ligand>
        <name>substrate</name>
    </ligand>
</feature>
<comment type="pathway">
    <text evidence="3">Carbohydrate degradation; pentose phosphate pathway; D-ribose 5-phosphate from D-ribulose 5-phosphate (non-oxidative stage): step 1/1.</text>
</comment>
<dbReference type="SUPFAM" id="SSF75445">
    <property type="entry name" value="D-ribose-5-phosphate isomerase (RpiA), lid domain"/>
    <property type="match status" value="1"/>
</dbReference>
<evidence type="ECO:0000313" key="5">
    <source>
        <dbReference type="Proteomes" id="UP000249134"/>
    </source>
</evidence>
<gene>
    <name evidence="3 4" type="primary">rpiA</name>
    <name evidence="4" type="ORF">NCTC4824_01613</name>
</gene>
<dbReference type="Pfam" id="PF06026">
    <property type="entry name" value="Rib_5-P_isom_A"/>
    <property type="match status" value="1"/>
</dbReference>
<dbReference type="NCBIfam" id="TIGR00021">
    <property type="entry name" value="rpiA"/>
    <property type="match status" value="1"/>
</dbReference>
<dbReference type="Gene3D" id="3.30.70.260">
    <property type="match status" value="1"/>
</dbReference>
<dbReference type="SUPFAM" id="SSF100950">
    <property type="entry name" value="NagB/RpiA/CoA transferase-like"/>
    <property type="match status" value="1"/>
</dbReference>
<protein>
    <recommendedName>
        <fullName evidence="3">Ribose-5-phosphate isomerase A</fullName>
        <ecNumber evidence="3">5.3.1.6</ecNumber>
    </recommendedName>
    <alternativeName>
        <fullName evidence="3">Phosphoriboisomerase A</fullName>
        <shortName evidence="3">PRI</shortName>
    </alternativeName>
</protein>
<dbReference type="KEGG" id="blen:NCTC4824_01613"/>
<dbReference type="InterPro" id="IPR004788">
    <property type="entry name" value="Ribose5P_isomerase_type_A"/>
</dbReference>
<evidence type="ECO:0000256" key="3">
    <source>
        <dbReference type="HAMAP-Rule" id="MF_00170"/>
    </source>
</evidence>
<proteinExistence type="inferred from homology"/>
<dbReference type="GO" id="GO:0009052">
    <property type="term" value="P:pentose-phosphate shunt, non-oxidative branch"/>
    <property type="evidence" value="ECO:0007669"/>
    <property type="project" value="UniProtKB-UniRule"/>
</dbReference>
<comment type="function">
    <text evidence="3">Catalyzes the reversible conversion of ribose-5-phosphate to ribulose 5-phosphate.</text>
</comment>
<dbReference type="CDD" id="cd01398">
    <property type="entry name" value="RPI_A"/>
    <property type="match status" value="1"/>
</dbReference>